<dbReference type="SUPFAM" id="SSF51735">
    <property type="entry name" value="NAD(P)-binding Rossmann-fold domains"/>
    <property type="match status" value="1"/>
</dbReference>
<feature type="region of interest" description="Disordered" evidence="2">
    <location>
        <begin position="368"/>
        <end position="394"/>
    </location>
</feature>
<keyword evidence="5" id="KW-0406">Ion transport</keyword>
<dbReference type="GO" id="GO:0034220">
    <property type="term" value="P:monoatomic ion transmembrane transport"/>
    <property type="evidence" value="ECO:0007669"/>
    <property type="project" value="UniProtKB-KW"/>
</dbReference>
<comment type="subcellular location">
    <subcellularLocation>
        <location evidence="1">Cell membrane</location>
        <topology evidence="1">Multi-pass membrane protein</topology>
    </subcellularLocation>
</comment>
<dbReference type="OrthoDB" id="56871at2157"/>
<dbReference type="GO" id="GO:0006813">
    <property type="term" value="P:potassium ion transport"/>
    <property type="evidence" value="ECO:0007669"/>
    <property type="project" value="InterPro"/>
</dbReference>
<dbReference type="PANTHER" id="PTHR43833:SF9">
    <property type="entry name" value="POTASSIUM CHANNEL PROTEIN YUGO-RELATED"/>
    <property type="match status" value="1"/>
</dbReference>
<dbReference type="PROSITE" id="PS51201">
    <property type="entry name" value="RCK_N"/>
    <property type="match status" value="1"/>
</dbReference>
<gene>
    <name evidence="5" type="primary">kch</name>
    <name evidence="5" type="ORF">AArcSl_2850</name>
</gene>
<name>A0A343TMZ3_9EURY</name>
<evidence type="ECO:0000259" key="4">
    <source>
        <dbReference type="PROSITE" id="PS51201"/>
    </source>
</evidence>
<dbReference type="KEGG" id="hdf:AArcSl_2850"/>
<evidence type="ECO:0000313" key="5">
    <source>
        <dbReference type="EMBL" id="AUX10465.1"/>
    </source>
</evidence>
<dbReference type="GO" id="GO:0005886">
    <property type="term" value="C:plasma membrane"/>
    <property type="evidence" value="ECO:0007669"/>
    <property type="project" value="UniProtKB-SubCell"/>
</dbReference>
<proteinExistence type="predicted"/>
<dbReference type="Pfam" id="PF02254">
    <property type="entry name" value="TrkA_N"/>
    <property type="match status" value="1"/>
</dbReference>
<evidence type="ECO:0000256" key="2">
    <source>
        <dbReference type="SAM" id="MobiDB-lite"/>
    </source>
</evidence>
<organism evidence="5 6">
    <name type="scientific">Halalkaliarchaeum desulfuricum</name>
    <dbReference type="NCBI Taxonomy" id="2055893"/>
    <lineage>
        <taxon>Archaea</taxon>
        <taxon>Methanobacteriati</taxon>
        <taxon>Methanobacteriota</taxon>
        <taxon>Stenosarchaea group</taxon>
        <taxon>Halobacteria</taxon>
        <taxon>Halobacteriales</taxon>
        <taxon>Haloferacaceae</taxon>
        <taxon>Halalkaliarchaeum</taxon>
    </lineage>
</organism>
<dbReference type="Proteomes" id="UP000263012">
    <property type="component" value="Chromosome"/>
</dbReference>
<feature type="transmembrane region" description="Helical" evidence="3">
    <location>
        <begin position="12"/>
        <end position="33"/>
    </location>
</feature>
<dbReference type="PANTHER" id="PTHR43833">
    <property type="entry name" value="POTASSIUM CHANNEL PROTEIN 2-RELATED-RELATED"/>
    <property type="match status" value="1"/>
</dbReference>
<dbReference type="Pfam" id="PF07885">
    <property type="entry name" value="Ion_trans_2"/>
    <property type="match status" value="1"/>
</dbReference>
<dbReference type="InterPro" id="IPR003148">
    <property type="entry name" value="RCK_N"/>
</dbReference>
<feature type="transmembrane region" description="Helical" evidence="3">
    <location>
        <begin position="53"/>
        <end position="72"/>
    </location>
</feature>
<keyword evidence="6" id="KW-1185">Reference proteome</keyword>
<feature type="transmembrane region" description="Helical" evidence="3">
    <location>
        <begin position="130"/>
        <end position="153"/>
    </location>
</feature>
<dbReference type="InterPro" id="IPR036291">
    <property type="entry name" value="NAD(P)-bd_dom_sf"/>
</dbReference>
<dbReference type="Gene3D" id="3.40.50.720">
    <property type="entry name" value="NAD(P)-binding Rossmann-like Domain"/>
    <property type="match status" value="1"/>
</dbReference>
<evidence type="ECO:0000256" key="1">
    <source>
        <dbReference type="ARBA" id="ARBA00004651"/>
    </source>
</evidence>
<dbReference type="SUPFAM" id="SSF81324">
    <property type="entry name" value="Voltage-gated potassium channels"/>
    <property type="match status" value="1"/>
</dbReference>
<dbReference type="Gene3D" id="1.10.287.70">
    <property type="match status" value="1"/>
</dbReference>
<protein>
    <submittedName>
        <fullName evidence="5">Potassium channel protein</fullName>
    </submittedName>
</protein>
<evidence type="ECO:0000256" key="3">
    <source>
        <dbReference type="SAM" id="Phobius"/>
    </source>
</evidence>
<feature type="transmembrane region" description="Helical" evidence="3">
    <location>
        <begin position="159"/>
        <end position="179"/>
    </location>
</feature>
<dbReference type="InterPro" id="IPR050721">
    <property type="entry name" value="Trk_Ktr_HKT_K-transport"/>
</dbReference>
<feature type="transmembrane region" description="Helical" evidence="3">
    <location>
        <begin position="191"/>
        <end position="212"/>
    </location>
</feature>
<keyword evidence="5" id="KW-0813">Transport</keyword>
<sequence>MEWSREWVSARAAVVLTFLVGVLSIVVGLVHIATGGVEGPLVEFVPPIVRQTVGFTGTITGFVMLLGAFALARGYRLGWYATIVLLPVTAAQGLLQTSPFAYPLVVLSGLAVPALVINRRRFRRPVSPSPTQLAAGTALVTALLYGTLGSYALRDEFEGIVTITDAFYYTVVTASTVGYGDVHATTEISRLFSLSVLILNVAAFAVALGVLITPAIEAQLSKALGRMTETQFELLEDHVLVLGYGELTEPILEELAAADDIEFVVVTSEENITRQLSSREIPVLTADPSDVEPLQQARIGTARAVLVATNNDAQDALAILTARQLNPDVRIVAAATQRENVNKLRRAGADEVVSPAAIGGHLLVESALGTDDTDDTDRLVADILGDSPDPDDED</sequence>
<feature type="transmembrane region" description="Helical" evidence="3">
    <location>
        <begin position="77"/>
        <end position="94"/>
    </location>
</feature>
<dbReference type="InterPro" id="IPR013099">
    <property type="entry name" value="K_chnl_dom"/>
</dbReference>
<reference evidence="6" key="1">
    <citation type="submission" date="2017-11" db="EMBL/GenBank/DDBJ databases">
        <title>Phenotypic and genomic properties of facultatively anaerobic sulfur-reducing natronoarchaea from hypersaline soda lakes.</title>
        <authorList>
            <person name="Sorokin D.Y."/>
            <person name="Kublanov I.V."/>
            <person name="Roman P."/>
            <person name="Sinninghe Damste J.S."/>
            <person name="Golyshin P.N."/>
            <person name="Rojo D."/>
            <person name="Ciordia S."/>
            <person name="Mena M.D.C."/>
            <person name="Ferrer M."/>
            <person name="Messina E."/>
            <person name="Smedile F."/>
            <person name="La Spada G."/>
            <person name="La Cono V."/>
            <person name="Yakimov M.M."/>
        </authorList>
    </citation>
    <scope>NUCLEOTIDE SEQUENCE [LARGE SCALE GENOMIC DNA]</scope>
    <source>
        <strain evidence="6">AArc-Sl</strain>
    </source>
</reference>
<keyword evidence="5" id="KW-0407">Ion channel</keyword>
<evidence type="ECO:0000313" key="6">
    <source>
        <dbReference type="Proteomes" id="UP000263012"/>
    </source>
</evidence>
<accession>A0A343TMZ3</accession>
<keyword evidence="3" id="KW-1133">Transmembrane helix</keyword>
<dbReference type="AlphaFoldDB" id="A0A343TMZ3"/>
<dbReference type="EMBL" id="CP025066">
    <property type="protein sequence ID" value="AUX10465.1"/>
    <property type="molecule type" value="Genomic_DNA"/>
</dbReference>
<keyword evidence="3" id="KW-0812">Transmembrane</keyword>
<keyword evidence="3" id="KW-0472">Membrane</keyword>
<dbReference type="GeneID" id="37879207"/>
<dbReference type="RefSeq" id="WP_119820785.1">
    <property type="nucleotide sequence ID" value="NZ_CP025066.1"/>
</dbReference>
<feature type="domain" description="RCK N-terminal" evidence="4">
    <location>
        <begin position="236"/>
        <end position="354"/>
    </location>
</feature>
<feature type="transmembrane region" description="Helical" evidence="3">
    <location>
        <begin position="100"/>
        <end position="118"/>
    </location>
</feature>